<protein>
    <submittedName>
        <fullName evidence="1">Uncharacterized protein</fullName>
    </submittedName>
</protein>
<evidence type="ECO:0000313" key="1">
    <source>
        <dbReference type="EMBL" id="JAH50701.1"/>
    </source>
</evidence>
<dbReference type="EMBL" id="GBXM01057876">
    <property type="protein sequence ID" value="JAH50701.1"/>
    <property type="molecule type" value="Transcribed_RNA"/>
</dbReference>
<proteinExistence type="predicted"/>
<accession>A0A0E9TAP2</accession>
<name>A0A0E9TAP2_ANGAN</name>
<dbReference type="AlphaFoldDB" id="A0A0E9TAP2"/>
<reference evidence="1" key="2">
    <citation type="journal article" date="2015" name="Fish Shellfish Immunol.">
        <title>Early steps in the European eel (Anguilla anguilla)-Vibrio vulnificus interaction in the gills: Role of the RtxA13 toxin.</title>
        <authorList>
            <person name="Callol A."/>
            <person name="Pajuelo D."/>
            <person name="Ebbesson L."/>
            <person name="Teles M."/>
            <person name="MacKenzie S."/>
            <person name="Amaro C."/>
        </authorList>
    </citation>
    <scope>NUCLEOTIDE SEQUENCE</scope>
</reference>
<organism evidence="1">
    <name type="scientific">Anguilla anguilla</name>
    <name type="common">European freshwater eel</name>
    <name type="synonym">Muraena anguilla</name>
    <dbReference type="NCBI Taxonomy" id="7936"/>
    <lineage>
        <taxon>Eukaryota</taxon>
        <taxon>Metazoa</taxon>
        <taxon>Chordata</taxon>
        <taxon>Craniata</taxon>
        <taxon>Vertebrata</taxon>
        <taxon>Euteleostomi</taxon>
        <taxon>Actinopterygii</taxon>
        <taxon>Neopterygii</taxon>
        <taxon>Teleostei</taxon>
        <taxon>Anguilliformes</taxon>
        <taxon>Anguillidae</taxon>
        <taxon>Anguilla</taxon>
    </lineage>
</organism>
<reference evidence="1" key="1">
    <citation type="submission" date="2014-11" db="EMBL/GenBank/DDBJ databases">
        <authorList>
            <person name="Amaro Gonzalez C."/>
        </authorList>
    </citation>
    <scope>NUCLEOTIDE SEQUENCE</scope>
</reference>
<sequence>MLSMFFSLSFGCRIHSFSPVLSHNALSPHSTNCLSNLSVKTMCTNPKEISIELQRYT</sequence>